<evidence type="ECO:0000259" key="7">
    <source>
        <dbReference type="PROSITE" id="PS51352"/>
    </source>
</evidence>
<dbReference type="EMBL" id="BEYU01000055">
    <property type="protein sequence ID" value="GBG29273.1"/>
    <property type="molecule type" value="Genomic_DNA"/>
</dbReference>
<comment type="subcellular location">
    <subcellularLocation>
        <location evidence="1">Membrane</location>
    </subcellularLocation>
</comment>
<dbReference type="Pfam" id="PF00085">
    <property type="entry name" value="Thioredoxin"/>
    <property type="match status" value="1"/>
</dbReference>
<sequence>MGGSSSGTGGGTSGGLSVPAGGLSARLRSFDLYRKIPRDLTEASAVGGSVSIAFALFFLLILYLELSNFLAVRESTAIEIDHSEDSIFQMNINLTFESLSCEYLGVDVENVLGRRRVDILDHSLHKYSLDGVKVGSVSKGGAGDNVEAEWEHLYDGTDKDVYGVKRYAIELTPENFVKTVDEFEVLLVDFHAPWCPHCQRLAPIYEHAAHLVREQAPHEVDGHHKHSIALASFDCTVKAHQKICMDNGIQAFPTILVFRQSKVNRVTGPRGRYNEQYTGARKAEPLAKFAISVLKEVQAEDKGALPEPHKGHDVEKDGKPESKVTALGCRVEGFLNLRRVPGRVIFHPKLSGHTFETGLLKLDHFIRHLSFGKHSAKLVRSQTLPVEGAYADKVGRPIVLAEGIDEIPFSASDNNYTHEHYIKVIGTSRRPHRGKSINAYEYTISSDTHPTLAEVPQVIFSYDLAPFKVVVVEETKPWIEGFTSMCAILGGVYTVSVLFEGVLSSVVNTLTKKLD</sequence>
<dbReference type="InterPro" id="IPR017937">
    <property type="entry name" value="Thioredoxin_CS"/>
</dbReference>
<dbReference type="InterPro" id="IPR039542">
    <property type="entry name" value="Erv_N"/>
</dbReference>
<keyword evidence="3 6" id="KW-1133">Transmembrane helix</keyword>
<dbReference type="Pfam" id="PF13850">
    <property type="entry name" value="ERGIC_N"/>
    <property type="match status" value="1"/>
</dbReference>
<keyword evidence="9" id="KW-1185">Reference proteome</keyword>
<evidence type="ECO:0000256" key="1">
    <source>
        <dbReference type="ARBA" id="ARBA00004370"/>
    </source>
</evidence>
<dbReference type="PANTHER" id="PTHR10984">
    <property type="entry name" value="ENDOPLASMIC RETICULUM-GOLGI INTERMEDIATE COMPARTMENT PROTEIN"/>
    <property type="match status" value="1"/>
</dbReference>
<reference evidence="8 9" key="1">
    <citation type="submission" date="2017-12" db="EMBL/GenBank/DDBJ databases">
        <title>Sequencing, de novo assembly and annotation of complete genome of a new Thraustochytrid species, strain FCC1311.</title>
        <authorList>
            <person name="Sedici K."/>
            <person name="Godart F."/>
            <person name="Aiese Cigliano R."/>
            <person name="Sanseverino W."/>
            <person name="Barakat M."/>
            <person name="Ortet P."/>
            <person name="Marechal E."/>
            <person name="Cagnac O."/>
            <person name="Amato A."/>
        </authorList>
    </citation>
    <scope>NUCLEOTIDE SEQUENCE [LARGE SCALE GENOMIC DNA]</scope>
</reference>
<dbReference type="InterPro" id="IPR012936">
    <property type="entry name" value="Erv_C"/>
</dbReference>
<keyword evidence="2 6" id="KW-0812">Transmembrane</keyword>
<gene>
    <name evidence="8" type="ORF">FCC1311_054952</name>
</gene>
<dbReference type="OrthoDB" id="72053at2759"/>
<evidence type="ECO:0000256" key="2">
    <source>
        <dbReference type="ARBA" id="ARBA00022692"/>
    </source>
</evidence>
<evidence type="ECO:0000313" key="8">
    <source>
        <dbReference type="EMBL" id="GBG29273.1"/>
    </source>
</evidence>
<feature type="transmembrane region" description="Helical" evidence="6">
    <location>
        <begin position="43"/>
        <end position="64"/>
    </location>
</feature>
<organism evidence="8 9">
    <name type="scientific">Hondaea fermentalgiana</name>
    <dbReference type="NCBI Taxonomy" id="2315210"/>
    <lineage>
        <taxon>Eukaryota</taxon>
        <taxon>Sar</taxon>
        <taxon>Stramenopiles</taxon>
        <taxon>Bigyra</taxon>
        <taxon>Labyrinthulomycetes</taxon>
        <taxon>Thraustochytrida</taxon>
        <taxon>Thraustochytriidae</taxon>
        <taxon>Hondaea</taxon>
    </lineage>
</organism>
<dbReference type="Gene3D" id="3.40.30.10">
    <property type="entry name" value="Glutaredoxin"/>
    <property type="match status" value="1"/>
</dbReference>
<proteinExistence type="predicted"/>
<dbReference type="InParanoid" id="A0A2R5GKX7"/>
<evidence type="ECO:0000256" key="6">
    <source>
        <dbReference type="SAM" id="Phobius"/>
    </source>
</evidence>
<dbReference type="GO" id="GO:0016020">
    <property type="term" value="C:membrane"/>
    <property type="evidence" value="ECO:0007669"/>
    <property type="project" value="UniProtKB-SubCell"/>
</dbReference>
<dbReference type="CDD" id="cd02961">
    <property type="entry name" value="PDI_a_family"/>
    <property type="match status" value="1"/>
</dbReference>
<keyword evidence="4 6" id="KW-0472">Membrane</keyword>
<protein>
    <submittedName>
        <fullName evidence="8">Protein disulfide-isomerase 5-4</fullName>
    </submittedName>
</protein>
<dbReference type="InterPro" id="IPR045888">
    <property type="entry name" value="Erv"/>
</dbReference>
<feature type="domain" description="Thioredoxin" evidence="7">
    <location>
        <begin position="137"/>
        <end position="299"/>
    </location>
</feature>
<dbReference type="SUPFAM" id="SSF52833">
    <property type="entry name" value="Thioredoxin-like"/>
    <property type="match status" value="1"/>
</dbReference>
<dbReference type="PROSITE" id="PS51352">
    <property type="entry name" value="THIOREDOXIN_2"/>
    <property type="match status" value="1"/>
</dbReference>
<comment type="caution">
    <text evidence="8">The sequence shown here is derived from an EMBL/GenBank/DDBJ whole genome shotgun (WGS) entry which is preliminary data.</text>
</comment>
<dbReference type="GO" id="GO:0016853">
    <property type="term" value="F:isomerase activity"/>
    <property type="evidence" value="ECO:0007669"/>
    <property type="project" value="UniProtKB-KW"/>
</dbReference>
<dbReference type="PANTHER" id="PTHR10984:SF37">
    <property type="entry name" value="PROTEIN DISULFIDE-ISOMERASE 5-3"/>
    <property type="match status" value="1"/>
</dbReference>
<evidence type="ECO:0000256" key="3">
    <source>
        <dbReference type="ARBA" id="ARBA00022989"/>
    </source>
</evidence>
<dbReference type="PRINTS" id="PR00421">
    <property type="entry name" value="THIOREDOXIN"/>
</dbReference>
<dbReference type="PROSITE" id="PS00194">
    <property type="entry name" value="THIOREDOXIN_1"/>
    <property type="match status" value="1"/>
</dbReference>
<dbReference type="Pfam" id="PF07970">
    <property type="entry name" value="COPIIcoated_ERV"/>
    <property type="match status" value="1"/>
</dbReference>
<keyword evidence="8" id="KW-0413">Isomerase</keyword>
<dbReference type="Proteomes" id="UP000241890">
    <property type="component" value="Unassembled WGS sequence"/>
</dbReference>
<evidence type="ECO:0000313" key="9">
    <source>
        <dbReference type="Proteomes" id="UP000241890"/>
    </source>
</evidence>
<dbReference type="InterPro" id="IPR036249">
    <property type="entry name" value="Thioredoxin-like_sf"/>
</dbReference>
<dbReference type="GO" id="GO:0005783">
    <property type="term" value="C:endoplasmic reticulum"/>
    <property type="evidence" value="ECO:0007669"/>
    <property type="project" value="TreeGrafter"/>
</dbReference>
<dbReference type="AlphaFoldDB" id="A0A2R5GKX7"/>
<feature type="region of interest" description="Disordered" evidence="5">
    <location>
        <begin position="301"/>
        <end position="320"/>
    </location>
</feature>
<accession>A0A2R5GKX7</accession>
<dbReference type="InterPro" id="IPR013766">
    <property type="entry name" value="Thioredoxin_domain"/>
</dbReference>
<name>A0A2R5GKX7_9STRA</name>
<evidence type="ECO:0000256" key="5">
    <source>
        <dbReference type="SAM" id="MobiDB-lite"/>
    </source>
</evidence>
<evidence type="ECO:0000256" key="4">
    <source>
        <dbReference type="ARBA" id="ARBA00023136"/>
    </source>
</evidence>
<dbReference type="GO" id="GO:0030134">
    <property type="term" value="C:COPII-coated ER to Golgi transport vesicle"/>
    <property type="evidence" value="ECO:0007669"/>
    <property type="project" value="TreeGrafter"/>
</dbReference>